<evidence type="ECO:0000313" key="3">
    <source>
        <dbReference type="Proteomes" id="UP000464330"/>
    </source>
</evidence>
<evidence type="ECO:0000313" key="2">
    <source>
        <dbReference type="EMBL" id="QHZ54022.1"/>
    </source>
</evidence>
<keyword evidence="1" id="KW-0472">Membrane</keyword>
<dbReference type="AlphaFoldDB" id="A0A6C0QZ83"/>
<reference evidence="2 3" key="1">
    <citation type="journal article" date="2020" name="Int. J. Med. Microbiol.">
        <title>Discovery of Paenibacillus larvae ERIC V: Phenotypic and genomic comparison to genotypes ERIC I-IV reveal different inventories of virulence factors which correlate with epidemiological prevalences of American Foulbrood.</title>
        <authorList>
            <person name="Beims H."/>
            <person name="Bunk B."/>
            <person name="Erler S."/>
            <person name="Mohr K.I."/>
            <person name="Sproer C."/>
            <person name="Pradella S."/>
            <person name="Gunther G."/>
            <person name="Rohde M."/>
            <person name="von der Ohe W."/>
            <person name="Steinert M."/>
        </authorList>
    </citation>
    <scope>NUCLEOTIDE SEQUENCE [LARGE SCALE GENOMIC DNA]</scope>
    <source>
        <strain evidence="2">Eric_V</strain>
        <plasmid evidence="2">unnamed1</plasmid>
    </source>
</reference>
<keyword evidence="2" id="KW-0614">Plasmid</keyword>
<gene>
    <name evidence="2" type="ORF">ERICV_05038</name>
</gene>
<accession>A0A6C0QZ83</accession>
<keyword evidence="1" id="KW-1133">Transmembrane helix</keyword>
<dbReference type="RefSeq" id="WP_172423964.1">
    <property type="nucleotide sequence ID" value="NZ_CP019718.1"/>
</dbReference>
<dbReference type="Proteomes" id="UP000464330">
    <property type="component" value="Plasmid unnamed1"/>
</dbReference>
<proteinExistence type="predicted"/>
<keyword evidence="1" id="KW-0812">Transmembrane</keyword>
<feature type="transmembrane region" description="Helical" evidence="1">
    <location>
        <begin position="30"/>
        <end position="47"/>
    </location>
</feature>
<dbReference type="EMBL" id="CP019718">
    <property type="protein sequence ID" value="QHZ54022.1"/>
    <property type="molecule type" value="Genomic_DNA"/>
</dbReference>
<organism evidence="2 3">
    <name type="scientific">Paenibacillus larvae subsp. larvae</name>
    <dbReference type="NCBI Taxonomy" id="147375"/>
    <lineage>
        <taxon>Bacteria</taxon>
        <taxon>Bacillati</taxon>
        <taxon>Bacillota</taxon>
        <taxon>Bacilli</taxon>
        <taxon>Bacillales</taxon>
        <taxon>Paenibacillaceae</taxon>
        <taxon>Paenibacillus</taxon>
    </lineage>
</organism>
<evidence type="ECO:0000256" key="1">
    <source>
        <dbReference type="SAM" id="Phobius"/>
    </source>
</evidence>
<feature type="transmembrane region" description="Helical" evidence="1">
    <location>
        <begin position="54"/>
        <end position="72"/>
    </location>
</feature>
<name>A0A6C0QZ83_9BACL</name>
<sequence length="79" mass="8248">MNIEITDALLVAVIIGLVECAKGIGMPARFSPIFSIALGITVGIVYFPGDLKTSIIYGIICGLTSSGLYSAGKNTIQQK</sequence>
<geneLocation type="plasmid" evidence="2 3">
    <name>unnamed1</name>
</geneLocation>
<protein>
    <submittedName>
        <fullName evidence="2">Uncharacterized protein</fullName>
    </submittedName>
</protein>